<dbReference type="SUPFAM" id="SSF53822">
    <property type="entry name" value="Periplasmic binding protein-like I"/>
    <property type="match status" value="1"/>
</dbReference>
<evidence type="ECO:0000256" key="5">
    <source>
        <dbReference type="ARBA" id="ARBA00023180"/>
    </source>
</evidence>
<dbReference type="WBParaSite" id="ACAC_0000582901-mRNA-1">
    <property type="protein sequence ID" value="ACAC_0000582901-mRNA-1"/>
    <property type="gene ID" value="ACAC_0000582901"/>
</dbReference>
<dbReference type="STRING" id="6313.A0A0K0D6Y4"/>
<protein>
    <submittedName>
        <fullName evidence="8">ANF_receptor domain-containing protein</fullName>
    </submittedName>
</protein>
<evidence type="ECO:0000313" key="8">
    <source>
        <dbReference type="WBParaSite" id="ACAC_0000582901-mRNA-1"/>
    </source>
</evidence>
<dbReference type="Pfam" id="PF01094">
    <property type="entry name" value="ANF_receptor"/>
    <property type="match status" value="1"/>
</dbReference>
<name>A0A0K0D6Y4_ANGCA</name>
<keyword evidence="7" id="KW-1185">Reference proteome</keyword>
<keyword evidence="3" id="KW-1133">Transmembrane helix</keyword>
<dbReference type="PANTHER" id="PTHR24060">
    <property type="entry name" value="METABOTROPIC GLUTAMATE RECEPTOR"/>
    <property type="match status" value="1"/>
</dbReference>
<dbReference type="InterPro" id="IPR001828">
    <property type="entry name" value="ANF_lig-bd_rcpt"/>
</dbReference>
<reference evidence="7" key="1">
    <citation type="submission" date="2012-09" db="EMBL/GenBank/DDBJ databases">
        <authorList>
            <person name="Martin A.A."/>
        </authorList>
    </citation>
    <scope>NUCLEOTIDE SEQUENCE</scope>
</reference>
<dbReference type="InterPro" id="IPR050726">
    <property type="entry name" value="mGluR"/>
</dbReference>
<comment type="subcellular location">
    <subcellularLocation>
        <location evidence="1">Membrane</location>
    </subcellularLocation>
</comment>
<dbReference type="InterPro" id="IPR028082">
    <property type="entry name" value="Peripla_BP_I"/>
</dbReference>
<keyword evidence="4" id="KW-0472">Membrane</keyword>
<keyword evidence="5" id="KW-0325">Glycoprotein</keyword>
<dbReference type="Gene3D" id="3.40.50.2300">
    <property type="match status" value="1"/>
</dbReference>
<evidence type="ECO:0000256" key="3">
    <source>
        <dbReference type="ARBA" id="ARBA00022989"/>
    </source>
</evidence>
<feature type="domain" description="Receptor ligand binding region" evidence="6">
    <location>
        <begin position="7"/>
        <end position="174"/>
    </location>
</feature>
<evidence type="ECO:0000256" key="4">
    <source>
        <dbReference type="ARBA" id="ARBA00023136"/>
    </source>
</evidence>
<dbReference type="GO" id="GO:0016020">
    <property type="term" value="C:membrane"/>
    <property type="evidence" value="ECO:0007669"/>
    <property type="project" value="UniProtKB-SubCell"/>
</dbReference>
<keyword evidence="2" id="KW-0812">Transmembrane</keyword>
<evidence type="ECO:0000313" key="7">
    <source>
        <dbReference type="Proteomes" id="UP000035642"/>
    </source>
</evidence>
<evidence type="ECO:0000256" key="1">
    <source>
        <dbReference type="ARBA" id="ARBA00004370"/>
    </source>
</evidence>
<reference evidence="8" key="2">
    <citation type="submission" date="2017-02" db="UniProtKB">
        <authorList>
            <consortium name="WormBaseParasite"/>
        </authorList>
    </citation>
    <scope>IDENTIFICATION</scope>
</reference>
<evidence type="ECO:0000256" key="2">
    <source>
        <dbReference type="ARBA" id="ARBA00022692"/>
    </source>
</evidence>
<dbReference type="AlphaFoldDB" id="A0A0K0D6Y4"/>
<accession>A0A0K0D6Y4</accession>
<evidence type="ECO:0000259" key="6">
    <source>
        <dbReference type="Pfam" id="PF01094"/>
    </source>
</evidence>
<organism evidence="7 8">
    <name type="scientific">Angiostrongylus cantonensis</name>
    <name type="common">Rat lungworm</name>
    <dbReference type="NCBI Taxonomy" id="6313"/>
    <lineage>
        <taxon>Eukaryota</taxon>
        <taxon>Metazoa</taxon>
        <taxon>Ecdysozoa</taxon>
        <taxon>Nematoda</taxon>
        <taxon>Chromadorea</taxon>
        <taxon>Rhabditida</taxon>
        <taxon>Rhabditina</taxon>
        <taxon>Rhabditomorpha</taxon>
        <taxon>Strongyloidea</taxon>
        <taxon>Metastrongylidae</taxon>
        <taxon>Angiostrongylus</taxon>
    </lineage>
</organism>
<proteinExistence type="predicted"/>
<dbReference type="Proteomes" id="UP000035642">
    <property type="component" value="Unassembled WGS sequence"/>
</dbReference>
<sequence length="226" mass="26158">MHCSRLASESWDRNNEKYMIGQNKLAAQGALVLMLASQKVPSFDEYLLSLHPGTEKFERNKWLRELWRSKYKCDFDLPPDSTENRCEDARQTSDNFHSDDKVQFVIDAVYAIAHALQVILVIEEAMKTAVCPNDVIESSWISRYSKKPDICHAMQNIDGDEFYQKYLLKVRFQDKKRRVLDGDQSDGSDYVEIGHWSENNVRYFLANKKCCDSNSVSGRELAKTIL</sequence>